<proteinExistence type="predicted"/>
<dbReference type="SUPFAM" id="SSF46689">
    <property type="entry name" value="Homeodomain-like"/>
    <property type="match status" value="1"/>
</dbReference>
<dbReference type="PROSITE" id="PS00041">
    <property type="entry name" value="HTH_ARAC_FAMILY_1"/>
    <property type="match status" value="1"/>
</dbReference>
<dbReference type="GO" id="GO:0043565">
    <property type="term" value="F:sequence-specific DNA binding"/>
    <property type="evidence" value="ECO:0007669"/>
    <property type="project" value="InterPro"/>
</dbReference>
<keyword evidence="6" id="KW-1185">Reference proteome</keyword>
<organism evidence="5 6">
    <name type="scientific">Adhaeribacter pallidiroseus</name>
    <dbReference type="NCBI Taxonomy" id="2072847"/>
    <lineage>
        <taxon>Bacteria</taxon>
        <taxon>Pseudomonadati</taxon>
        <taxon>Bacteroidota</taxon>
        <taxon>Cytophagia</taxon>
        <taxon>Cytophagales</taxon>
        <taxon>Hymenobacteraceae</taxon>
        <taxon>Adhaeribacter</taxon>
    </lineage>
</organism>
<sequence length="297" mass="34697">MKRYIQYEPFNIYVFTAAEWQHPVHKHSYFEIIFIRSGQGQHFINGNTFNYAAGDVFLLGPEDYHYFLIEEITTFCYLRFTEAFVQEPVIPTGPNWPRTVHLLLNAPYQSCGSLVSDAKEKETIEHLLPVLLQEYERSSESSYELIMNSLMKAILGILARNVVQEKGVAAKDPKSAQLIEEILSYISQNIQQPEQLRIEQLVEKFNYSAGYLSIFFKRQTGESLQQYILKYKLKMIQHRLQFSNRSISQITYEFGFTDGSHLNKLFKKYYGVTPGEFRSKLLEKVNSDTHSYNFSDR</sequence>
<dbReference type="InterPro" id="IPR014710">
    <property type="entry name" value="RmlC-like_jellyroll"/>
</dbReference>
<gene>
    <name evidence="5" type="ORF">AHMF7616_01551</name>
</gene>
<dbReference type="InterPro" id="IPR020449">
    <property type="entry name" value="Tscrpt_reg_AraC-type_HTH"/>
</dbReference>
<evidence type="ECO:0000256" key="3">
    <source>
        <dbReference type="ARBA" id="ARBA00023163"/>
    </source>
</evidence>
<keyword evidence="2" id="KW-0238">DNA-binding</keyword>
<dbReference type="Pfam" id="PF12833">
    <property type="entry name" value="HTH_18"/>
    <property type="match status" value="1"/>
</dbReference>
<evidence type="ECO:0000259" key="4">
    <source>
        <dbReference type="PROSITE" id="PS01124"/>
    </source>
</evidence>
<keyword evidence="1" id="KW-0805">Transcription regulation</keyword>
<dbReference type="PANTHER" id="PTHR43280:SF2">
    <property type="entry name" value="HTH-TYPE TRANSCRIPTIONAL REGULATOR EXSA"/>
    <property type="match status" value="1"/>
</dbReference>
<dbReference type="PANTHER" id="PTHR43280">
    <property type="entry name" value="ARAC-FAMILY TRANSCRIPTIONAL REGULATOR"/>
    <property type="match status" value="1"/>
</dbReference>
<protein>
    <submittedName>
        <fullName evidence="5">Regulatory protein PqrA</fullName>
    </submittedName>
</protein>
<dbReference type="AlphaFoldDB" id="A0A369QEU5"/>
<dbReference type="Gene3D" id="2.60.120.10">
    <property type="entry name" value="Jelly Rolls"/>
    <property type="match status" value="1"/>
</dbReference>
<dbReference type="InterPro" id="IPR037923">
    <property type="entry name" value="HTH-like"/>
</dbReference>
<accession>A0A369QEU5</accession>
<dbReference type="EMBL" id="QASA01000001">
    <property type="protein sequence ID" value="RDC62952.1"/>
    <property type="molecule type" value="Genomic_DNA"/>
</dbReference>
<reference evidence="5 6" key="1">
    <citation type="submission" date="2018-04" db="EMBL/GenBank/DDBJ databases">
        <title>Adhaeribacter sp. HMF7616 genome sequencing and assembly.</title>
        <authorList>
            <person name="Kang H."/>
            <person name="Kang J."/>
            <person name="Cha I."/>
            <person name="Kim H."/>
            <person name="Joh K."/>
        </authorList>
    </citation>
    <scope>NUCLEOTIDE SEQUENCE [LARGE SCALE GENOMIC DNA]</scope>
    <source>
        <strain evidence="5 6">HMF7616</strain>
    </source>
</reference>
<dbReference type="GO" id="GO:0003700">
    <property type="term" value="F:DNA-binding transcription factor activity"/>
    <property type="evidence" value="ECO:0007669"/>
    <property type="project" value="InterPro"/>
</dbReference>
<dbReference type="SMART" id="SM00342">
    <property type="entry name" value="HTH_ARAC"/>
    <property type="match status" value="1"/>
</dbReference>
<dbReference type="InterPro" id="IPR018062">
    <property type="entry name" value="HTH_AraC-typ_CS"/>
</dbReference>
<evidence type="ECO:0000256" key="1">
    <source>
        <dbReference type="ARBA" id="ARBA00023015"/>
    </source>
</evidence>
<dbReference type="PROSITE" id="PS01124">
    <property type="entry name" value="HTH_ARAC_FAMILY_2"/>
    <property type="match status" value="1"/>
</dbReference>
<dbReference type="PRINTS" id="PR00032">
    <property type="entry name" value="HTHARAC"/>
</dbReference>
<dbReference type="Proteomes" id="UP000253919">
    <property type="component" value="Unassembled WGS sequence"/>
</dbReference>
<name>A0A369QEU5_9BACT</name>
<dbReference type="InterPro" id="IPR009057">
    <property type="entry name" value="Homeodomain-like_sf"/>
</dbReference>
<dbReference type="RefSeq" id="WP_115372332.1">
    <property type="nucleotide sequence ID" value="NZ_QASA01000001.1"/>
</dbReference>
<evidence type="ECO:0000256" key="2">
    <source>
        <dbReference type="ARBA" id="ARBA00023125"/>
    </source>
</evidence>
<comment type="caution">
    <text evidence="5">The sequence shown here is derived from an EMBL/GenBank/DDBJ whole genome shotgun (WGS) entry which is preliminary data.</text>
</comment>
<dbReference type="OrthoDB" id="2569619at2"/>
<evidence type="ECO:0000313" key="5">
    <source>
        <dbReference type="EMBL" id="RDC62952.1"/>
    </source>
</evidence>
<dbReference type="InterPro" id="IPR003313">
    <property type="entry name" value="AraC-bd"/>
</dbReference>
<feature type="domain" description="HTH araC/xylS-type" evidence="4">
    <location>
        <begin position="180"/>
        <end position="280"/>
    </location>
</feature>
<dbReference type="Gene3D" id="1.10.10.60">
    <property type="entry name" value="Homeodomain-like"/>
    <property type="match status" value="2"/>
</dbReference>
<evidence type="ECO:0000313" key="6">
    <source>
        <dbReference type="Proteomes" id="UP000253919"/>
    </source>
</evidence>
<dbReference type="InterPro" id="IPR018060">
    <property type="entry name" value="HTH_AraC"/>
</dbReference>
<keyword evidence="3" id="KW-0804">Transcription</keyword>
<dbReference type="SUPFAM" id="SSF51215">
    <property type="entry name" value="Regulatory protein AraC"/>
    <property type="match status" value="1"/>
</dbReference>
<dbReference type="Pfam" id="PF02311">
    <property type="entry name" value="AraC_binding"/>
    <property type="match status" value="1"/>
</dbReference>